<dbReference type="InterPro" id="IPR050905">
    <property type="entry name" value="Plant_NBS-LRR"/>
</dbReference>
<feature type="domain" description="Disease resistance protein At4g27190-like leucine-rich repeats" evidence="2">
    <location>
        <begin position="269"/>
        <end position="407"/>
    </location>
</feature>
<dbReference type="SUPFAM" id="SSF52058">
    <property type="entry name" value="L domain-like"/>
    <property type="match status" value="1"/>
</dbReference>
<feature type="non-terminal residue" evidence="3">
    <location>
        <position position="1"/>
    </location>
</feature>
<dbReference type="AlphaFoldDB" id="A0A7J8ZX89"/>
<comment type="caution">
    <text evidence="3">The sequence shown here is derived from an EMBL/GenBank/DDBJ whole genome shotgun (WGS) entry which is preliminary data.</text>
</comment>
<feature type="non-terminal residue" evidence="3">
    <location>
        <position position="805"/>
    </location>
</feature>
<evidence type="ECO:0000313" key="3">
    <source>
        <dbReference type="EMBL" id="MBA0716385.1"/>
    </source>
</evidence>
<feature type="domain" description="Disease resistance protein At4g27190-like leucine-rich repeats" evidence="2">
    <location>
        <begin position="103"/>
        <end position="264"/>
    </location>
</feature>
<feature type="domain" description="Disease resistance protein At4g27190-like leucine-rich repeats" evidence="2">
    <location>
        <begin position="512"/>
        <end position="635"/>
    </location>
</feature>
<keyword evidence="1" id="KW-0611">Plant defense</keyword>
<dbReference type="Proteomes" id="UP000593574">
    <property type="component" value="Unassembled WGS sequence"/>
</dbReference>
<proteinExistence type="predicted"/>
<name>A0A7J8ZX89_9ROSI</name>
<dbReference type="Gene3D" id="3.80.10.10">
    <property type="entry name" value="Ribonuclease Inhibitor"/>
    <property type="match status" value="4"/>
</dbReference>
<dbReference type="PANTHER" id="PTHR33463:SF192">
    <property type="entry name" value="DISEASE RESISTANCE PROTEIN RPS2-LIKE"/>
    <property type="match status" value="1"/>
</dbReference>
<gene>
    <name evidence="3" type="ORF">Golax_015218</name>
</gene>
<accession>A0A7J8ZX89</accession>
<evidence type="ECO:0000313" key="4">
    <source>
        <dbReference type="Proteomes" id="UP000593574"/>
    </source>
</evidence>
<evidence type="ECO:0000256" key="1">
    <source>
        <dbReference type="ARBA" id="ARBA00022821"/>
    </source>
</evidence>
<feature type="domain" description="Disease resistance protein At4g27190-like leucine-rich repeats" evidence="2">
    <location>
        <begin position="664"/>
        <end position="804"/>
    </location>
</feature>
<dbReference type="EMBL" id="JABEZV010000007">
    <property type="protein sequence ID" value="MBA0716385.1"/>
    <property type="molecule type" value="Genomic_DNA"/>
</dbReference>
<protein>
    <recommendedName>
        <fullName evidence="2">Disease resistance protein At4g27190-like leucine-rich repeats domain-containing protein</fullName>
    </recommendedName>
</protein>
<dbReference type="Pfam" id="PF23247">
    <property type="entry name" value="LRR_RPS2"/>
    <property type="match status" value="4"/>
</dbReference>
<keyword evidence="4" id="KW-1185">Reference proteome</keyword>
<sequence>SVAKGLKQLVDLTIDSCGLEVVISEGKVQNQDVNEFEFPEVCSLTLQNLPELKYFYPAEYEAKWPKLKKLKTYHCGQEVLGMEEHQSSNQKPLFFFEKVIHDLEELSLNSKHISVIRNHPFQVGIFSRIKVLQVLGYHDKPVVFLFNLLEKFNNLKKLELIDCDFKGNFIDEGDASEKKTERETVSLLNTGYIGKQNSQLPHVVLNLEALEFRRCDGSISLGLYLSSFQNLIILDLWQCKATALITSSVARNLVQLIKMRIRDCIMVREIVAKEKDDAKDLFPSLEQVIVRQCPKLKIFCQGVLSTPQLHRVRLSEKDYKGFWAGELNATISQLHKNTVRYYEQEHLKLHEFPELEEIWNTVPRGIINFKRLKCLEVYVCNNLRYMLTVSMAADLVQLQQIKVKNCKVIEEIIRDDKSTTMKIIFPQLKTITIKSCLGLSWFSSGSFALECPNLKEITLVGCPKMVAFASTVSNELHNGVIGGEYSNILVKDASNVSAKPFFSIKVSLPLLKDLTIVDMGNMERIWDDQLEMNSFSKLKHLEVHSCVKLSNIFPLNMPERLQRLKNLQIMECASLEEIFEHKFTEAEINTKFVFPLMTYLNLSMLPKLKSFYSGVHTTEWPLLKKLDVYGCDKVEIFASEYSSSHETRGQHPLFWINMDTFPCLEELRLESNGNMKEIWHGQLPEGYFKLKVLELINSPPLTVLPPYFFRSLSNLQNFVVSDASINEIFPCEEPGGDEKLERAPAQLSVLRLSKLHELTHFWKENFKPGAIFYNMRVLEVQDCGKLNVLVPSSVSFENLTTLEVS</sequence>
<dbReference type="SUPFAM" id="SSF52047">
    <property type="entry name" value="RNI-like"/>
    <property type="match status" value="2"/>
</dbReference>
<dbReference type="PANTHER" id="PTHR33463">
    <property type="entry name" value="NB-ARC DOMAIN-CONTAINING PROTEIN-RELATED"/>
    <property type="match status" value="1"/>
</dbReference>
<dbReference type="InterPro" id="IPR057135">
    <property type="entry name" value="At4g27190-like_LRR"/>
</dbReference>
<organism evidence="3 4">
    <name type="scientific">Gossypium laxum</name>
    <dbReference type="NCBI Taxonomy" id="34288"/>
    <lineage>
        <taxon>Eukaryota</taxon>
        <taxon>Viridiplantae</taxon>
        <taxon>Streptophyta</taxon>
        <taxon>Embryophyta</taxon>
        <taxon>Tracheophyta</taxon>
        <taxon>Spermatophyta</taxon>
        <taxon>Magnoliopsida</taxon>
        <taxon>eudicotyledons</taxon>
        <taxon>Gunneridae</taxon>
        <taxon>Pentapetalae</taxon>
        <taxon>rosids</taxon>
        <taxon>malvids</taxon>
        <taxon>Malvales</taxon>
        <taxon>Malvaceae</taxon>
        <taxon>Malvoideae</taxon>
        <taxon>Gossypium</taxon>
    </lineage>
</organism>
<evidence type="ECO:0000259" key="2">
    <source>
        <dbReference type="Pfam" id="PF23247"/>
    </source>
</evidence>
<reference evidence="3 4" key="1">
    <citation type="journal article" date="2019" name="Genome Biol. Evol.">
        <title>Insights into the evolution of the New World diploid cottons (Gossypium, subgenus Houzingenia) based on genome sequencing.</title>
        <authorList>
            <person name="Grover C.E."/>
            <person name="Arick M.A. 2nd"/>
            <person name="Thrash A."/>
            <person name="Conover J.L."/>
            <person name="Sanders W.S."/>
            <person name="Peterson D.G."/>
            <person name="Frelichowski J.E."/>
            <person name="Scheffler J.A."/>
            <person name="Scheffler B.E."/>
            <person name="Wendel J.F."/>
        </authorList>
    </citation>
    <scope>NUCLEOTIDE SEQUENCE [LARGE SCALE GENOMIC DNA]</scope>
    <source>
        <strain evidence="3">4</strain>
        <tissue evidence="3">Leaf</tissue>
    </source>
</reference>
<dbReference type="InterPro" id="IPR032675">
    <property type="entry name" value="LRR_dom_sf"/>
</dbReference>